<feature type="domain" description="Mos1 transposase HTH" evidence="1">
    <location>
        <begin position="8"/>
        <end position="53"/>
    </location>
</feature>
<sequence length="249" mass="28859">MADQKEQRVCVKFCFLLGKTAAETVGMLRQAFNDDALGKSQVYEWFSRFKSGNMSTEDMPRPGRPSTGRNDENIAKIKRAIDEDRRKTIDQLSEETNISWSTVQRILTEGLHMRRVSAKFVPRLLGDDQRENRVNVCRDLKTATIQDLHFECLPHPPYSPDLAPSDYHMFGPLKEAMGGKQFRSDEEIQQAVHEWLCREPQEFVSRGIHTLCKCWRPCIERNGDYVEEGYSCVPLSFNKLNKKMFMVFI</sequence>
<evidence type="ECO:0000313" key="3">
    <source>
        <dbReference type="Proteomes" id="UP000235965"/>
    </source>
</evidence>
<dbReference type="Gene3D" id="3.30.420.10">
    <property type="entry name" value="Ribonuclease H-like superfamily/Ribonuclease H"/>
    <property type="match status" value="1"/>
</dbReference>
<dbReference type="InParanoid" id="A0A2J7R6B6"/>
<dbReference type="Gene3D" id="1.10.10.1450">
    <property type="match status" value="1"/>
</dbReference>
<reference evidence="2 3" key="1">
    <citation type="submission" date="2017-12" db="EMBL/GenBank/DDBJ databases">
        <title>Hemimetabolous genomes reveal molecular basis of termite eusociality.</title>
        <authorList>
            <person name="Harrison M.C."/>
            <person name="Jongepier E."/>
            <person name="Robertson H.M."/>
            <person name="Arning N."/>
            <person name="Bitard-Feildel T."/>
            <person name="Chao H."/>
            <person name="Childers C.P."/>
            <person name="Dinh H."/>
            <person name="Doddapaneni H."/>
            <person name="Dugan S."/>
            <person name="Gowin J."/>
            <person name="Greiner C."/>
            <person name="Han Y."/>
            <person name="Hu H."/>
            <person name="Hughes D.S.T."/>
            <person name="Huylmans A.-K."/>
            <person name="Kemena C."/>
            <person name="Kremer L.P.M."/>
            <person name="Lee S.L."/>
            <person name="Lopez-Ezquerra A."/>
            <person name="Mallet L."/>
            <person name="Monroy-Kuhn J.M."/>
            <person name="Moser A."/>
            <person name="Murali S.C."/>
            <person name="Muzny D.M."/>
            <person name="Otani S."/>
            <person name="Piulachs M.-D."/>
            <person name="Poelchau M."/>
            <person name="Qu J."/>
            <person name="Schaub F."/>
            <person name="Wada-Katsumata A."/>
            <person name="Worley K.C."/>
            <person name="Xie Q."/>
            <person name="Ylla G."/>
            <person name="Poulsen M."/>
            <person name="Gibbs R.A."/>
            <person name="Schal C."/>
            <person name="Richards S."/>
            <person name="Belles X."/>
            <person name="Korb J."/>
            <person name="Bornberg-Bauer E."/>
        </authorList>
    </citation>
    <scope>NUCLEOTIDE SEQUENCE [LARGE SCALE GENOMIC DNA]</scope>
    <source>
        <tissue evidence="2">Whole body</tissue>
    </source>
</reference>
<dbReference type="OrthoDB" id="10065579at2759"/>
<dbReference type="InterPro" id="IPR052709">
    <property type="entry name" value="Transposase-MT_Hybrid"/>
</dbReference>
<keyword evidence="3" id="KW-1185">Reference proteome</keyword>
<dbReference type="InterPro" id="IPR041426">
    <property type="entry name" value="Mos1_HTH"/>
</dbReference>
<dbReference type="InterPro" id="IPR036397">
    <property type="entry name" value="RNaseH_sf"/>
</dbReference>
<dbReference type="EMBL" id="NEVH01006812">
    <property type="protein sequence ID" value="PNF36377.1"/>
    <property type="molecule type" value="Genomic_DNA"/>
</dbReference>
<evidence type="ECO:0000259" key="1">
    <source>
        <dbReference type="Pfam" id="PF17906"/>
    </source>
</evidence>
<dbReference type="AlphaFoldDB" id="A0A2J7R6B6"/>
<gene>
    <name evidence="2" type="ORF">B7P43_G17845</name>
</gene>
<accession>A0A2J7R6B6</accession>
<dbReference type="GO" id="GO:0003676">
    <property type="term" value="F:nucleic acid binding"/>
    <property type="evidence" value="ECO:0007669"/>
    <property type="project" value="InterPro"/>
</dbReference>
<dbReference type="PANTHER" id="PTHR46060:SF1">
    <property type="entry name" value="MARINER MOS1 TRANSPOSASE-LIKE PROTEIN"/>
    <property type="match status" value="1"/>
</dbReference>
<protein>
    <recommendedName>
        <fullName evidence="1">Mos1 transposase HTH domain-containing protein</fullName>
    </recommendedName>
</protein>
<dbReference type="Proteomes" id="UP000235965">
    <property type="component" value="Unassembled WGS sequence"/>
</dbReference>
<comment type="caution">
    <text evidence="2">The sequence shown here is derived from an EMBL/GenBank/DDBJ whole genome shotgun (WGS) entry which is preliminary data.</text>
</comment>
<dbReference type="Pfam" id="PF17906">
    <property type="entry name" value="HTH_48"/>
    <property type="match status" value="1"/>
</dbReference>
<organism evidence="2 3">
    <name type="scientific">Cryptotermes secundus</name>
    <dbReference type="NCBI Taxonomy" id="105785"/>
    <lineage>
        <taxon>Eukaryota</taxon>
        <taxon>Metazoa</taxon>
        <taxon>Ecdysozoa</taxon>
        <taxon>Arthropoda</taxon>
        <taxon>Hexapoda</taxon>
        <taxon>Insecta</taxon>
        <taxon>Pterygota</taxon>
        <taxon>Neoptera</taxon>
        <taxon>Polyneoptera</taxon>
        <taxon>Dictyoptera</taxon>
        <taxon>Blattodea</taxon>
        <taxon>Blattoidea</taxon>
        <taxon>Termitoidae</taxon>
        <taxon>Kalotermitidae</taxon>
        <taxon>Cryptotermitinae</taxon>
        <taxon>Cryptotermes</taxon>
    </lineage>
</organism>
<name>A0A2J7R6B6_9NEOP</name>
<evidence type="ECO:0000313" key="2">
    <source>
        <dbReference type="EMBL" id="PNF36377.1"/>
    </source>
</evidence>
<dbReference type="PANTHER" id="PTHR46060">
    <property type="entry name" value="MARINER MOS1 TRANSPOSASE-LIKE PROTEIN"/>
    <property type="match status" value="1"/>
</dbReference>
<proteinExistence type="predicted"/>